<dbReference type="CDD" id="cd13890">
    <property type="entry name" value="CuRO_3_CueO_FtsP"/>
    <property type="match status" value="1"/>
</dbReference>
<dbReference type="InterPro" id="IPR045087">
    <property type="entry name" value="Cu-oxidase_fam"/>
</dbReference>
<dbReference type="PROSITE" id="PS51257">
    <property type="entry name" value="PROKAR_LIPOPROTEIN"/>
    <property type="match status" value="1"/>
</dbReference>
<reference evidence="14 15" key="1">
    <citation type="submission" date="2020-12" db="EMBL/GenBank/DDBJ databases">
        <title>FDA dAtabase for Regulatory Grade micrObial Sequences (FDA-ARGOS): Supporting development and validation of Infectious Disease Dx tests.</title>
        <authorList>
            <person name="Sproer C."/>
            <person name="Gronow S."/>
            <person name="Severitt S."/>
            <person name="Schroder I."/>
            <person name="Tallon L."/>
            <person name="Sadzewicz L."/>
            <person name="Zhao X."/>
            <person name="Boylan J."/>
            <person name="Ott S."/>
            <person name="Bowen H."/>
            <person name="Vavikolanu K."/>
            <person name="Mehta A."/>
            <person name="Aluvathingal J."/>
            <person name="Nadendla S."/>
            <person name="Lowell S."/>
            <person name="Myers T."/>
            <person name="Yan Y."/>
            <person name="Sichtig H."/>
        </authorList>
    </citation>
    <scope>NUCLEOTIDE SEQUENCE [LARGE SCALE GENOMIC DNA]</scope>
    <source>
        <strain evidence="14 15">FDAARGOS_894</strain>
    </source>
</reference>
<evidence type="ECO:0000256" key="3">
    <source>
        <dbReference type="ARBA" id="ARBA00022723"/>
    </source>
</evidence>
<evidence type="ECO:0000259" key="12">
    <source>
        <dbReference type="Pfam" id="PF07731"/>
    </source>
</evidence>
<name>A0A7T3CSQ9_9CORY</name>
<dbReference type="CDD" id="cd04232">
    <property type="entry name" value="CuRO_1_CueO_FtsP"/>
    <property type="match status" value="1"/>
</dbReference>
<proteinExistence type="inferred from homology"/>
<dbReference type="Pfam" id="PF07732">
    <property type="entry name" value="Cu-oxidase_3"/>
    <property type="match status" value="1"/>
</dbReference>
<dbReference type="InterPro" id="IPR001117">
    <property type="entry name" value="Cu-oxidase_2nd"/>
</dbReference>
<dbReference type="CDD" id="cd13867">
    <property type="entry name" value="CuRO_2_CueO_FtsP"/>
    <property type="match status" value="1"/>
</dbReference>
<dbReference type="InterPro" id="IPR011707">
    <property type="entry name" value="Cu-oxidase-like_N"/>
</dbReference>
<evidence type="ECO:0000313" key="15">
    <source>
        <dbReference type="Proteomes" id="UP000594905"/>
    </source>
</evidence>
<comment type="catalytic activity">
    <reaction evidence="9">
        <text>4 Cu(+) + O2 + 4 H(+) = 4 Cu(2+) + 2 H2O</text>
        <dbReference type="Rhea" id="RHEA:30083"/>
        <dbReference type="ChEBI" id="CHEBI:15377"/>
        <dbReference type="ChEBI" id="CHEBI:15378"/>
        <dbReference type="ChEBI" id="CHEBI:15379"/>
        <dbReference type="ChEBI" id="CHEBI:29036"/>
        <dbReference type="ChEBI" id="CHEBI:49552"/>
        <dbReference type="EC" id="1.16.3.4"/>
    </reaction>
    <physiologicalReaction direction="left-to-right" evidence="9">
        <dbReference type="Rhea" id="RHEA:30084"/>
    </physiologicalReaction>
</comment>
<evidence type="ECO:0000259" key="13">
    <source>
        <dbReference type="Pfam" id="PF07732"/>
    </source>
</evidence>
<comment type="subunit">
    <text evidence="2">Monomer.</text>
</comment>
<dbReference type="Pfam" id="PF00394">
    <property type="entry name" value="Cu-oxidase"/>
    <property type="match status" value="1"/>
</dbReference>
<dbReference type="EMBL" id="CP065689">
    <property type="protein sequence ID" value="QPS58566.1"/>
    <property type="molecule type" value="Genomic_DNA"/>
</dbReference>
<keyword evidence="4" id="KW-0560">Oxidoreductase</keyword>
<evidence type="ECO:0000256" key="2">
    <source>
        <dbReference type="ARBA" id="ARBA00011245"/>
    </source>
</evidence>
<organism evidence="14 15">
    <name type="scientific">Corynebacterium minutissimum</name>
    <dbReference type="NCBI Taxonomy" id="38301"/>
    <lineage>
        <taxon>Bacteria</taxon>
        <taxon>Bacillati</taxon>
        <taxon>Actinomycetota</taxon>
        <taxon>Actinomycetes</taxon>
        <taxon>Mycobacteriales</taxon>
        <taxon>Corynebacteriaceae</taxon>
        <taxon>Corynebacterium</taxon>
    </lineage>
</organism>
<evidence type="ECO:0000256" key="7">
    <source>
        <dbReference type="ARBA" id="ARBA00042896"/>
    </source>
</evidence>
<feature type="compositionally biased region" description="Polar residues" evidence="10">
    <location>
        <begin position="523"/>
        <end position="538"/>
    </location>
</feature>
<dbReference type="PANTHER" id="PTHR48267:SF1">
    <property type="entry name" value="BILIRUBIN OXIDASE"/>
    <property type="match status" value="1"/>
</dbReference>
<dbReference type="EC" id="1.16.3.4" evidence="5"/>
<dbReference type="PROSITE" id="PS51318">
    <property type="entry name" value="TAT"/>
    <property type="match status" value="1"/>
</dbReference>
<feature type="region of interest" description="Disordered" evidence="10">
    <location>
        <begin position="513"/>
        <end position="538"/>
    </location>
</feature>
<evidence type="ECO:0000259" key="11">
    <source>
        <dbReference type="Pfam" id="PF00394"/>
    </source>
</evidence>
<evidence type="ECO:0000256" key="10">
    <source>
        <dbReference type="SAM" id="MobiDB-lite"/>
    </source>
</evidence>
<dbReference type="Pfam" id="PF07731">
    <property type="entry name" value="Cu-oxidase_2"/>
    <property type="match status" value="1"/>
</dbReference>
<evidence type="ECO:0000256" key="1">
    <source>
        <dbReference type="ARBA" id="ARBA00010609"/>
    </source>
</evidence>
<dbReference type="InterPro" id="IPR008972">
    <property type="entry name" value="Cupredoxin"/>
</dbReference>
<dbReference type="GeneID" id="70783532"/>
<dbReference type="Gene3D" id="2.60.40.420">
    <property type="entry name" value="Cupredoxins - blue copper proteins"/>
    <property type="match status" value="3"/>
</dbReference>
<dbReference type="PROSITE" id="PS00080">
    <property type="entry name" value="MULTICOPPER_OXIDASE2"/>
    <property type="match status" value="1"/>
</dbReference>
<feature type="domain" description="Plastocyanin-like" evidence="11">
    <location>
        <begin position="245"/>
        <end position="302"/>
    </location>
</feature>
<dbReference type="InterPro" id="IPR002355">
    <property type="entry name" value="Cu_oxidase_Cu_BS"/>
</dbReference>
<dbReference type="Proteomes" id="UP000594905">
    <property type="component" value="Chromosome"/>
</dbReference>
<dbReference type="SUPFAM" id="SSF49503">
    <property type="entry name" value="Cupredoxins"/>
    <property type="match status" value="3"/>
</dbReference>
<feature type="domain" description="Plastocyanin-like" evidence="12">
    <location>
        <begin position="378"/>
        <end position="492"/>
    </location>
</feature>
<sequence length="538" mass="58963">MPVSVSRRVFVQGTVLTIAGASVAGLSACSTSSDQPAPLGYDGEPRALPIPPVEEGTMEGDTRVIKLTAQDGHSEVLPGKDRTRTWGFNGPFLGPTLRAHRGDKIRAEITNDLIEMTTVHWHGMQLPAYSDGGPHSPIQVGDTWKPEWDIIQPAATVWYHPHPHLATATHAYRGLAGMFIIDDDVSDGLDLPHEYGVDDIPVVIMDAKFTEDDQFDEKSDNTLGLLGTTPLVNGITNARFEATTRRVRLRLLNGASMRFYTLEVGEKPFHVIATDAGLLDAPVEVDSLLLGPGERAEVIVDLEPGKDIQLRSVPRKDNFGVPTDDNAADFGFRDSFDLLTIVGPEESAPEPAALPATLDPAAGETPSTAGLTEREFILNTFMINGEQMDMARVDTVIDEDARELWTVTNENSDWPHNFHIHNARFKVVDWDGDEKMKVFNSGWKDIVNLPPKATARLLVEFGHFPDKTIPYMYHCHMLLHEDQGMMGQYVIVDKGEKPDVRVKPGALVFDKDAAGHAGHASQVVDSSRSPYASPEATS</sequence>
<evidence type="ECO:0000256" key="4">
    <source>
        <dbReference type="ARBA" id="ARBA00023002"/>
    </source>
</evidence>
<evidence type="ECO:0000256" key="9">
    <source>
        <dbReference type="ARBA" id="ARBA00048092"/>
    </source>
</evidence>
<comment type="similarity">
    <text evidence="1">Belongs to the multicopper oxidase family.</text>
</comment>
<dbReference type="InterPro" id="IPR011706">
    <property type="entry name" value="Cu-oxidase_C"/>
</dbReference>
<dbReference type="InterPro" id="IPR006311">
    <property type="entry name" value="TAT_signal"/>
</dbReference>
<evidence type="ECO:0000256" key="5">
    <source>
        <dbReference type="ARBA" id="ARBA00038978"/>
    </source>
</evidence>
<keyword evidence="3" id="KW-0479">Metal-binding</keyword>
<keyword evidence="15" id="KW-1185">Reference proteome</keyword>
<dbReference type="RefSeq" id="WP_039674633.1">
    <property type="nucleotide sequence ID" value="NZ_CP065689.1"/>
</dbReference>
<evidence type="ECO:0000256" key="6">
    <source>
        <dbReference type="ARBA" id="ARBA00041027"/>
    </source>
</evidence>
<protein>
    <recommendedName>
        <fullName evidence="6">Multicopper oxidase CueO</fullName>
        <ecNumber evidence="5">1.16.3.4</ecNumber>
    </recommendedName>
    <alternativeName>
        <fullName evidence="7">Copper efflux oxidase</fullName>
    </alternativeName>
    <alternativeName>
        <fullName evidence="8">Cuprous oxidase</fullName>
    </alternativeName>
</protein>
<evidence type="ECO:0000256" key="8">
    <source>
        <dbReference type="ARBA" id="ARBA00043090"/>
    </source>
</evidence>
<dbReference type="PANTHER" id="PTHR48267">
    <property type="entry name" value="CUPREDOXIN SUPERFAMILY PROTEIN"/>
    <property type="match status" value="1"/>
</dbReference>
<feature type="domain" description="Plastocyanin-like" evidence="13">
    <location>
        <begin position="79"/>
        <end position="184"/>
    </location>
</feature>
<accession>A0A7T3CSQ9</accession>
<evidence type="ECO:0000313" key="14">
    <source>
        <dbReference type="EMBL" id="QPS58566.1"/>
    </source>
</evidence>
<gene>
    <name evidence="14" type="ORF">I6G51_06275</name>
</gene>